<dbReference type="NCBIfam" id="TIGR01509">
    <property type="entry name" value="HAD-SF-IA-v3"/>
    <property type="match status" value="1"/>
</dbReference>
<gene>
    <name evidence="1" type="ordered locus">Halsa_0768</name>
</gene>
<sequence length="206" mass="23932">MIKNIVFDLGNVLLDFDPESYLADLEYDEQQKMEIKKAVFASPEWLQLDRGSLNFAEAKKKMIARNPHLAPEIENVVDGWEKILSLKEDTLLILKELAQKDYQLYVLSNFHQKAFAYVHEKYDFFSYFSGIVISSEVGMIKPEKEIYSYLLNEYQLKAEETLFIDDTLANIEAAQSKGIKGIHFQTAEMLKEELQYYFESVESLGE</sequence>
<dbReference type="GO" id="GO:0016787">
    <property type="term" value="F:hydrolase activity"/>
    <property type="evidence" value="ECO:0007669"/>
    <property type="project" value="UniProtKB-KW"/>
</dbReference>
<evidence type="ECO:0000313" key="1">
    <source>
        <dbReference type="EMBL" id="ADQ14216.1"/>
    </source>
</evidence>
<dbReference type="OrthoDB" id="9797415at2"/>
<protein>
    <submittedName>
        <fullName evidence="1">HAD-superfamily hydrolase, subfamily IA, variant 3</fullName>
    </submittedName>
</protein>
<dbReference type="SUPFAM" id="SSF56784">
    <property type="entry name" value="HAD-like"/>
    <property type="match status" value="1"/>
</dbReference>
<dbReference type="PANTHER" id="PTHR43611:SF3">
    <property type="entry name" value="FLAVIN MONONUCLEOTIDE HYDROLASE 1, CHLOROPLATIC"/>
    <property type="match status" value="1"/>
</dbReference>
<dbReference type="AlphaFoldDB" id="E4RMZ9"/>
<dbReference type="NCBIfam" id="TIGR01549">
    <property type="entry name" value="HAD-SF-IA-v1"/>
    <property type="match status" value="1"/>
</dbReference>
<dbReference type="InterPro" id="IPR036412">
    <property type="entry name" value="HAD-like_sf"/>
</dbReference>
<dbReference type="Pfam" id="PF00702">
    <property type="entry name" value="Hydrolase"/>
    <property type="match status" value="1"/>
</dbReference>
<reference evidence="1 2" key="2">
    <citation type="journal article" date="2011" name="J. Bacteriol.">
        <title>Complete Genome Sequence of the Haloalkaliphilic, Hydrogen Producing Halanaerobium hydrogenoformans.</title>
        <authorList>
            <person name="Brown S.D."/>
            <person name="Begemann M.B."/>
            <person name="Mormile M.R."/>
            <person name="Wall J.D."/>
            <person name="Han C.S."/>
            <person name="Goodwin L.A."/>
            <person name="Pitluck S."/>
            <person name="Land M.L."/>
            <person name="Hauser L.J."/>
            <person name="Elias D.A."/>
        </authorList>
    </citation>
    <scope>NUCLEOTIDE SEQUENCE [LARGE SCALE GENOMIC DNA]</scope>
    <source>
        <strain evidence="2">sapolanicus</strain>
    </source>
</reference>
<dbReference type="HOGENOM" id="CLU_045011_9_1_9"/>
<dbReference type="SFLD" id="SFLDS00003">
    <property type="entry name" value="Haloacid_Dehalogenase"/>
    <property type="match status" value="1"/>
</dbReference>
<dbReference type="PRINTS" id="PR00413">
    <property type="entry name" value="HADHALOGNASE"/>
</dbReference>
<dbReference type="Proteomes" id="UP000007434">
    <property type="component" value="Chromosome"/>
</dbReference>
<dbReference type="CDD" id="cd02603">
    <property type="entry name" value="HAD_sEH-N_like"/>
    <property type="match status" value="1"/>
</dbReference>
<name>E4RMZ9_HALHG</name>
<dbReference type="Gene3D" id="3.40.50.1000">
    <property type="entry name" value="HAD superfamily/HAD-like"/>
    <property type="match status" value="1"/>
</dbReference>
<organism evidence="1 2">
    <name type="scientific">Halanaerobium hydrogeniformans</name>
    <name type="common">Halanaerobium sp. (strain sapolanicus)</name>
    <dbReference type="NCBI Taxonomy" id="656519"/>
    <lineage>
        <taxon>Bacteria</taxon>
        <taxon>Bacillati</taxon>
        <taxon>Bacillota</taxon>
        <taxon>Clostridia</taxon>
        <taxon>Halanaerobiales</taxon>
        <taxon>Halanaerobiaceae</taxon>
        <taxon>Halanaerobium</taxon>
    </lineage>
</organism>
<keyword evidence="1" id="KW-0378">Hydrolase</keyword>
<dbReference type="eggNOG" id="COG1011">
    <property type="taxonomic scope" value="Bacteria"/>
</dbReference>
<evidence type="ECO:0000313" key="2">
    <source>
        <dbReference type="Proteomes" id="UP000007434"/>
    </source>
</evidence>
<reference evidence="1 2" key="1">
    <citation type="submission" date="2010-11" db="EMBL/GenBank/DDBJ databases">
        <title>Complete sequence of Halanaerobium sp. sapolanicus.</title>
        <authorList>
            <consortium name="US DOE Joint Genome Institute"/>
            <person name="Lucas S."/>
            <person name="Copeland A."/>
            <person name="Lapidus A."/>
            <person name="Cheng J.-F."/>
            <person name="Bruce D."/>
            <person name="Goodwin L."/>
            <person name="Pitluck S."/>
            <person name="Davenport K."/>
            <person name="Detter J.C."/>
            <person name="Han C."/>
            <person name="Tapia R."/>
            <person name="Land M."/>
            <person name="Hauser L."/>
            <person name="Jeffries C."/>
            <person name="Kyrpides N."/>
            <person name="Ivanova N."/>
            <person name="Mikhailova N."/>
            <person name="Begemann M.B."/>
            <person name="Mormile M.R."/>
            <person name="Wall J.D."/>
            <person name="Elias D.A."/>
            <person name="Woyke T."/>
        </authorList>
    </citation>
    <scope>NUCLEOTIDE SEQUENCE [LARGE SCALE GENOMIC DNA]</scope>
    <source>
        <strain evidence="2">sapolanicus</strain>
    </source>
</reference>
<dbReference type="SFLD" id="SFLDG01129">
    <property type="entry name" value="C1.5:_HAD__Beta-PGM__Phosphata"/>
    <property type="match status" value="1"/>
</dbReference>
<dbReference type="RefSeq" id="WP_013405307.1">
    <property type="nucleotide sequence ID" value="NC_014654.1"/>
</dbReference>
<dbReference type="KEGG" id="has:Halsa_0768"/>
<dbReference type="InterPro" id="IPR023214">
    <property type="entry name" value="HAD_sf"/>
</dbReference>
<dbReference type="InterPro" id="IPR023198">
    <property type="entry name" value="PGP-like_dom2"/>
</dbReference>
<dbReference type="PANTHER" id="PTHR43611">
    <property type="entry name" value="ALPHA-D-GLUCOSE 1-PHOSPHATE PHOSPHATASE"/>
    <property type="match status" value="1"/>
</dbReference>
<dbReference type="Gene3D" id="1.10.150.240">
    <property type="entry name" value="Putative phosphatase, domain 2"/>
    <property type="match status" value="1"/>
</dbReference>
<dbReference type="eggNOG" id="COG3845">
    <property type="taxonomic scope" value="Bacteria"/>
</dbReference>
<dbReference type="STRING" id="656519.Halsa_0768"/>
<keyword evidence="2" id="KW-1185">Reference proteome</keyword>
<proteinExistence type="predicted"/>
<dbReference type="EMBL" id="CP002304">
    <property type="protein sequence ID" value="ADQ14216.1"/>
    <property type="molecule type" value="Genomic_DNA"/>
</dbReference>
<dbReference type="InterPro" id="IPR006439">
    <property type="entry name" value="HAD-SF_hydro_IA"/>
</dbReference>
<accession>E4RMZ9</accession>